<protein>
    <recommendedName>
        <fullName evidence="2">SseB protein N-terminal domain-containing protein</fullName>
    </recommendedName>
</protein>
<evidence type="ECO:0000256" key="1">
    <source>
        <dbReference type="SAM" id="MobiDB-lite"/>
    </source>
</evidence>
<evidence type="ECO:0000313" key="3">
    <source>
        <dbReference type="EMBL" id="GAA4285023.1"/>
    </source>
</evidence>
<dbReference type="EMBL" id="BAABAZ010000006">
    <property type="protein sequence ID" value="GAA4285023.1"/>
    <property type="molecule type" value="Genomic_DNA"/>
</dbReference>
<keyword evidence="4" id="KW-1185">Reference proteome</keyword>
<accession>A0ABP8EM67</accession>
<sequence length="271" mass="29000">MTDSTRRSLPEHMAQTSGAHRSAAQAADSAGTPWAGRDLKPNPFSGDTGQADPSLRAALRAVNVSPMEPQAHIGVVEALRGARVYAPVMPTAVEHSTDERGLVHDNRSEMAMVRLASEDGRECTPCFADIPALTSWGTTARPVPIEMERLGVAAIQEGAQLVVIDPGSTDPFLLRRTALWAFVQGHTWRPAWADARVARLAAEIAGRFGWIEGLGVAPGTRNVHISGPEVALVLRTAEAPGSDRLNEFRQSLSAHEEFVALVDSMVISFAA</sequence>
<feature type="domain" description="SseB protein N-terminal" evidence="2">
    <location>
        <begin position="55"/>
        <end position="181"/>
    </location>
</feature>
<reference evidence="4" key="1">
    <citation type="journal article" date="2019" name="Int. J. Syst. Evol. Microbiol.">
        <title>The Global Catalogue of Microorganisms (GCM) 10K type strain sequencing project: providing services to taxonomists for standard genome sequencing and annotation.</title>
        <authorList>
            <consortium name="The Broad Institute Genomics Platform"/>
            <consortium name="The Broad Institute Genome Sequencing Center for Infectious Disease"/>
            <person name="Wu L."/>
            <person name="Ma J."/>
        </authorList>
    </citation>
    <scope>NUCLEOTIDE SEQUENCE [LARGE SCALE GENOMIC DNA]</scope>
    <source>
        <strain evidence="4">JCM 17458</strain>
    </source>
</reference>
<comment type="caution">
    <text evidence="3">The sequence shown here is derived from an EMBL/GenBank/DDBJ whole genome shotgun (WGS) entry which is preliminary data.</text>
</comment>
<dbReference type="Proteomes" id="UP001501586">
    <property type="component" value="Unassembled WGS sequence"/>
</dbReference>
<proteinExistence type="predicted"/>
<name>A0ABP8EM67_9MICO</name>
<dbReference type="Pfam" id="PF07179">
    <property type="entry name" value="SseB"/>
    <property type="match status" value="1"/>
</dbReference>
<feature type="compositionally biased region" description="Low complexity" evidence="1">
    <location>
        <begin position="17"/>
        <end position="30"/>
    </location>
</feature>
<organism evidence="3 4">
    <name type="scientific">Brevibacterium daeguense</name>
    <dbReference type="NCBI Taxonomy" id="909936"/>
    <lineage>
        <taxon>Bacteria</taxon>
        <taxon>Bacillati</taxon>
        <taxon>Actinomycetota</taxon>
        <taxon>Actinomycetes</taxon>
        <taxon>Micrococcales</taxon>
        <taxon>Brevibacteriaceae</taxon>
        <taxon>Brevibacterium</taxon>
    </lineage>
</organism>
<gene>
    <name evidence="3" type="ORF">GCM10022261_25540</name>
</gene>
<feature type="compositionally biased region" description="Basic and acidic residues" evidence="1">
    <location>
        <begin position="1"/>
        <end position="10"/>
    </location>
</feature>
<dbReference type="InterPro" id="IPR009839">
    <property type="entry name" value="SseB_N"/>
</dbReference>
<evidence type="ECO:0000313" key="4">
    <source>
        <dbReference type="Proteomes" id="UP001501586"/>
    </source>
</evidence>
<evidence type="ECO:0000259" key="2">
    <source>
        <dbReference type="Pfam" id="PF07179"/>
    </source>
</evidence>
<feature type="region of interest" description="Disordered" evidence="1">
    <location>
        <begin position="1"/>
        <end position="52"/>
    </location>
</feature>